<protein>
    <submittedName>
        <fullName evidence="1">Uncharacterized protein</fullName>
    </submittedName>
</protein>
<proteinExistence type="predicted"/>
<gene>
    <name evidence="1" type="ORF">HCN44_005463</name>
</gene>
<evidence type="ECO:0000313" key="2">
    <source>
        <dbReference type="Proteomes" id="UP000639338"/>
    </source>
</evidence>
<keyword evidence="2" id="KW-1185">Reference proteome</keyword>
<dbReference type="EMBL" id="JACMRX010000001">
    <property type="protein sequence ID" value="KAF7997186.1"/>
    <property type="molecule type" value="Genomic_DNA"/>
</dbReference>
<organism evidence="1 2">
    <name type="scientific">Aphidius gifuensis</name>
    <name type="common">Parasitoid wasp</name>
    <dbReference type="NCBI Taxonomy" id="684658"/>
    <lineage>
        <taxon>Eukaryota</taxon>
        <taxon>Metazoa</taxon>
        <taxon>Ecdysozoa</taxon>
        <taxon>Arthropoda</taxon>
        <taxon>Hexapoda</taxon>
        <taxon>Insecta</taxon>
        <taxon>Pterygota</taxon>
        <taxon>Neoptera</taxon>
        <taxon>Endopterygota</taxon>
        <taxon>Hymenoptera</taxon>
        <taxon>Apocrita</taxon>
        <taxon>Ichneumonoidea</taxon>
        <taxon>Braconidae</taxon>
        <taxon>Aphidiinae</taxon>
        <taxon>Aphidius</taxon>
    </lineage>
</organism>
<reference evidence="1 2" key="1">
    <citation type="submission" date="2020-08" db="EMBL/GenBank/DDBJ databases">
        <title>Aphidius gifuensis genome sequencing and assembly.</title>
        <authorList>
            <person name="Du Z."/>
        </authorList>
    </citation>
    <scope>NUCLEOTIDE SEQUENCE [LARGE SCALE GENOMIC DNA]</scope>
    <source>
        <strain evidence="1">YNYX2018</strain>
        <tissue evidence="1">Adults</tissue>
    </source>
</reference>
<dbReference type="OrthoDB" id="7676726at2759"/>
<comment type="caution">
    <text evidence="1">The sequence shown here is derived from an EMBL/GenBank/DDBJ whole genome shotgun (WGS) entry which is preliminary data.</text>
</comment>
<dbReference type="AlphaFoldDB" id="A0A834Y649"/>
<dbReference type="Proteomes" id="UP000639338">
    <property type="component" value="Unassembled WGS sequence"/>
</dbReference>
<accession>A0A834Y649</accession>
<evidence type="ECO:0000313" key="1">
    <source>
        <dbReference type="EMBL" id="KAF7997186.1"/>
    </source>
</evidence>
<sequence length="151" mass="17084">MQSPCLMEYSSGNGTGVAEAIGNWGFSNCNASSNSGGMEKLKYLFTEMHKLKSSKPERRFIYNRANDCNAWPVGPSPHECKPVWTFPEKRPLITFSQTAETVIVSSLNQVRKDMANPIPGRIYVYDKVFNNKWYKVDPKKCCPRRNCCGTC</sequence>
<name>A0A834Y649_APHGI</name>